<feature type="repeat" description="WD" evidence="3">
    <location>
        <begin position="2840"/>
        <end position="2881"/>
    </location>
</feature>
<reference evidence="7" key="1">
    <citation type="submission" date="2021-01" db="EMBL/GenBank/DDBJ databases">
        <authorList>
            <consortium name="Genoscope - CEA"/>
            <person name="William W."/>
        </authorList>
    </citation>
    <scope>NUCLEOTIDE SEQUENCE</scope>
</reference>
<dbReference type="InterPro" id="IPR019775">
    <property type="entry name" value="WD40_repeat_CS"/>
</dbReference>
<feature type="repeat" description="WD" evidence="3">
    <location>
        <begin position="2376"/>
        <end position="2411"/>
    </location>
</feature>
<gene>
    <name evidence="7" type="ORF">PSON_ATCC_30995.1.T0730009</name>
</gene>
<organism evidence="7 8">
    <name type="scientific">Paramecium sonneborni</name>
    <dbReference type="NCBI Taxonomy" id="65129"/>
    <lineage>
        <taxon>Eukaryota</taxon>
        <taxon>Sar</taxon>
        <taxon>Alveolata</taxon>
        <taxon>Ciliophora</taxon>
        <taxon>Intramacronucleata</taxon>
        <taxon>Oligohymenophorea</taxon>
        <taxon>Peniculida</taxon>
        <taxon>Parameciidae</taxon>
        <taxon>Paramecium</taxon>
    </lineage>
</organism>
<feature type="compositionally biased region" description="Basic and acidic residues" evidence="5">
    <location>
        <begin position="990"/>
        <end position="999"/>
    </location>
</feature>
<dbReference type="Pfam" id="PF00400">
    <property type="entry name" value="WD40"/>
    <property type="match status" value="13"/>
</dbReference>
<evidence type="ECO:0000256" key="1">
    <source>
        <dbReference type="ARBA" id="ARBA00022574"/>
    </source>
</evidence>
<accession>A0A8S1PB87</accession>
<dbReference type="InterPro" id="IPR007111">
    <property type="entry name" value="NACHT_NTPase"/>
</dbReference>
<feature type="coiled-coil region" evidence="4">
    <location>
        <begin position="1652"/>
        <end position="1686"/>
    </location>
</feature>
<keyword evidence="1 3" id="KW-0853">WD repeat</keyword>
<feature type="repeat" description="WD" evidence="3">
    <location>
        <begin position="2756"/>
        <end position="2797"/>
    </location>
</feature>
<feature type="repeat" description="WD" evidence="3">
    <location>
        <begin position="2544"/>
        <end position="2585"/>
    </location>
</feature>
<dbReference type="SMART" id="SM00320">
    <property type="entry name" value="WD40"/>
    <property type="match status" value="19"/>
</dbReference>
<sequence>MHTLSLFRNFSLRGGGCAVSKSNAIQSSNQITNHTDVYDFFSQFNQYVNIICSKASIAANQSESDEIMIAIQWFSFQDEKIYFLNKSPQSVQKSYDLILDGIRNLLKSCLIYLKTDTFKCLYILQITASLSKVIFSFHLMNEDRFIKHETQNEFLEIADELKEQFEIEKNDLIQNQLDLFLFLTKTSFEIAPNNANEQEEILKGCLKGIVSSIQSMSPDTDLLESLFQGACHLYKMYNLNQKRKQYEVYYQIDMFQWELINYFKKDKHTNFEEIISQIETIYDTLVKGSNNWIDHYCWIYNIGKILMYNPQLNKKKINQVKESLNLEAVQVNMIWKECHKKGILIHSNHNQNEAIILLNQFKNKKLIQTDRLILEGCFQGWENFIQLKEYLMDDEYSNQFYTLGSYLKFRLNIADENVNNTEEILLLNQIQNVFSFLLPNQLLNLIKKNDEKLRIVIINLKNFMKNTKVRLAQTTNKQQIQKIISNLVEYFQNILYIIKIINLNQNEIYCQIEQTQEQQTQNYNNIQMLKQLLRYLEQILQLLIEEFKEKSNDQKNEQQKQNEDIQLLKEQKEIILTAIEKLFFSDDKKNQFFKNLKEKLISFKETKSYNKNFFLKEALNLLNIIETSTKEIQQQENYTIQNDNLIKCFQDLLKNLFKNYKQLIEKLQIDFKQSTQYLQEFMAVKYQIEDLNAEVILRIQQQFQNEKLINSIYQLRFEMLEQKLKLMTFKESFQNILKLAQLQELQKLQEIINLDQFLVDVIKNYPKRIIRFNLQSQSQEDLKSKLSNQKGMIEYLIFKSKIEEQMNESERLDFQLIENEFGELFIEESYSSLLFHKITNIINCFKFQETLQIIKEQNFNQFQLKIEKEKYENLVKQLRKVQESGNQNNKDFNYFESLKEIIRSIENIIQPLQSFLNQSIDNLLNKKIFKIMIKERLNQFYDIYSQFQKEYEPKNSQNFLEQVHPITLNMQQNQKQDSQEELIENKNDQFKQSENKQENQDQENGQEIKDKKLNNDQIVETNKQNSLNPDKNIKTLQSILKIINLNSIEIKEEQLFLQKLLLEINNFSIQLKFISELKQEAKEKIRQKFIKYFQDSITNFEKDQESRIILAIEKNENLKIYMKSIIVEQKISETNRNEKNNQEKGCFKKQNLTNFLNKLRVDFKEKLSQSCQQTQIYFEQKFLIQQAQKIYLFDKFQEPVDEEQNQQLGFFDSLLQKYKDFQNHDEWKIKQGLVFTIIQISSNCFTDQIIQFCQKALIQIWTKEKDERVRNLLKNQELLSMQSQILQKDWKTQHDRIASEMQQMLRKIDDLQEQIANEANLNKRDQMLQELDDTTLELDEYIENISEMGLQLKLITDFVNHIRKGLMKVERKITQMKEQLNNIGNDIKFLKGKSVDYLLEIRKWKVLKEAAQKNVNSIYVPLKTQEKGQNNQSNLINLEQFDDKEGEVNEFLLEKQKIVLLIHGVAGSGKSTTAKKIEEFIWKLHNKNIRIRDQILIPIYISLPSLKNPVNQAVEETLNQDDYGFDDLQFRECKEMLERKVFRFLLIMDSYDEMKLENIQKNLYISNKLLQNWSNPLVIFTTRSEIFTNSNYADWFATENKEVEFKEIQLLQFDESQQLRYLKKFSYLSIKMLIYEVYERQVKLEKERTVEIQKFEQSWDRLQQQLLFLNEEIKESENLLNIKQIESIVAFLKNDKFYSQLSKEAFRSLSINLQNLWSIQKYQKMMRMINLDKLIETPYMMEIVVQVLPLMSLKAAQFINLRRTFIKNFKKSFSEFFLSKSRIKIYQDQQKQVLKQIDIVKIQELLDKIDYQQLAAQIWNQMELKQIIKDFQITNEMNELKQKIQENCLQFFDDSKGIVKTFKIENEFIIQLICDALKEQKLTSYDFYDEFIRQYHLKQIEKQRYLGKSINVDRFLHDLQKYSIKLAKEMSKKEITQVQFKQQGLLYQEIEQVEEWLDEFFNDDKKNGSYKKDIRSCSLIQQKGLSFQFVHKSIQEFLIAADLYDILVLSKDLQTRILRKILEIMTKRNLSFFLDNQRMENIQDTYIEESNLNNFSPYDRQKEIREIEINIQKLTNLIKLIKSHDFNKITYSTDNYGETRKYLIQKISSINEVIEFLKFLVQLTSIDRRFIYSGSNSLNLLVEMKVDLTQQCFQNIRIENTSLIGASFAKSDLSGSQFTNVKINSINLNGSLLLNCNWENLQINELNKIEGHTNCVYSVCFSPDGNTLASGSEDYSVRLWDVKTGQQKAKLNGHSESVRSVCFSPDGTILGSSSTDSSIRLWYAQDGKQKAKLDGHNGTVWSICFSPDGTTLASGSTDYSIRLWDVKTENQKAIFEGHNSTVYSVCFSPDGSTLASGGGENIILFYLNYQPEQQLESSHNGKVNSVSFSPDGNILASGSEDNTIILWDVKSLIIIKKLEGQNCPVQSICFSPDGTTLASGSLDDSIRLWNVKSGKEKKRLEGHNNSVYSVCYSPDDTILASCSRDFSIRLWDIKSEQDKNRQEGHLNWVWSVCFSPDGFTLASGSRDNSIRLWDVKSGKEKKQLEGHYGSIWSVCFSSDGTLLASCGGDNTIRLWDVKSGQQMNKLQGHQKWVWTICFQVDNHSIASGSEDNTIIIWDASSGQELKKLVGHTDWVMSVSFSPDGSILASGSRDNSIRLWDAKSNSWEVLKVLQSHKGSIYSVCFSPDSSQIASGSEDKIIILWGVSSGQELKKLVGHTNWVMSVSFSPDGSILASGSRDNSIRLWYVKSGKEIKKLEGHNNSVQSVCFSSDGITLASGSGDNSIRIWDVSSSQEKEIMELHPNSFWQLSFSPDDTTLASNSGNYSICIWNLKTGEQMNQLKGHTNQILQVCFSHDTSILASASLDNTLLIWNLQSQQIIKKLDSSINLYCTLCFSPNVTLLASASQDNCIHLWDISQDYKIIQSFQHQNQILSISFSPDGSKLASGCRDYIIRLWNLNSGKLDRELESQNGPAYSVCFSKDSMKLQASCWDNSFLKWNVNSGKQIDEEFQTEFSNQLNENSQEMLTKVRISQKDKFEANGTKILKGKFINHLGMDLRKLFQQKGSIILEDKKKQEDELKNQKN</sequence>
<feature type="repeat" description="WD" evidence="3">
    <location>
        <begin position="2460"/>
        <end position="2501"/>
    </location>
</feature>
<dbReference type="Pfam" id="PF25173">
    <property type="entry name" value="Beta-prop_WDR3_1st"/>
    <property type="match status" value="1"/>
</dbReference>
<feature type="repeat" description="WD" evidence="3">
    <location>
        <begin position="2293"/>
        <end position="2334"/>
    </location>
</feature>
<feature type="domain" description="NACHT" evidence="6">
    <location>
        <begin position="1459"/>
        <end position="1625"/>
    </location>
</feature>
<dbReference type="EMBL" id="CAJJDN010000073">
    <property type="protein sequence ID" value="CAD8099983.1"/>
    <property type="molecule type" value="Genomic_DNA"/>
</dbReference>
<dbReference type="Pfam" id="PF05729">
    <property type="entry name" value="NACHT"/>
    <property type="match status" value="1"/>
</dbReference>
<feature type="repeat" description="WD" evidence="3">
    <location>
        <begin position="2209"/>
        <end position="2250"/>
    </location>
</feature>
<dbReference type="PROSITE" id="PS50294">
    <property type="entry name" value="WD_REPEATS_REGION"/>
    <property type="match status" value="17"/>
</dbReference>
<evidence type="ECO:0000256" key="3">
    <source>
        <dbReference type="PROSITE-ProRule" id="PRU00221"/>
    </source>
</evidence>
<comment type="caution">
    <text evidence="7">The sequence shown here is derived from an EMBL/GenBank/DDBJ whole genome shotgun (WGS) entry which is preliminary data.</text>
</comment>
<feature type="repeat" description="WD" evidence="3">
    <location>
        <begin position="2251"/>
        <end position="2292"/>
    </location>
</feature>
<dbReference type="CDD" id="cd00200">
    <property type="entry name" value="WD40"/>
    <property type="match status" value="3"/>
</dbReference>
<keyword evidence="8" id="KW-1185">Reference proteome</keyword>
<proteinExistence type="predicted"/>
<keyword evidence="2" id="KW-0677">Repeat</keyword>
<protein>
    <recommendedName>
        <fullName evidence="6">NACHT domain-containing protein</fullName>
    </recommendedName>
</protein>
<dbReference type="OrthoDB" id="311329at2759"/>
<feature type="repeat" description="WD" evidence="3">
    <location>
        <begin position="2672"/>
        <end position="2713"/>
    </location>
</feature>
<keyword evidence="4" id="KW-0175">Coiled coil</keyword>
<feature type="repeat" description="WD" evidence="3">
    <location>
        <begin position="2335"/>
        <end position="2366"/>
    </location>
</feature>
<evidence type="ECO:0000256" key="5">
    <source>
        <dbReference type="SAM" id="MobiDB-lite"/>
    </source>
</evidence>
<dbReference type="PROSITE" id="PS50082">
    <property type="entry name" value="WD_REPEATS_2"/>
    <property type="match status" value="18"/>
</dbReference>
<evidence type="ECO:0000313" key="8">
    <source>
        <dbReference type="Proteomes" id="UP000692954"/>
    </source>
</evidence>
<feature type="repeat" description="WD" evidence="3">
    <location>
        <begin position="2586"/>
        <end position="2627"/>
    </location>
</feature>
<dbReference type="InterPro" id="IPR050349">
    <property type="entry name" value="WD_LIS1/nudF_dynein_reg"/>
</dbReference>
<evidence type="ECO:0000256" key="2">
    <source>
        <dbReference type="ARBA" id="ARBA00022737"/>
    </source>
</evidence>
<evidence type="ECO:0000259" key="6">
    <source>
        <dbReference type="Pfam" id="PF05729"/>
    </source>
</evidence>
<feature type="repeat" description="WD" evidence="3">
    <location>
        <begin position="2418"/>
        <end position="2459"/>
    </location>
</feature>
<dbReference type="InterPro" id="IPR001680">
    <property type="entry name" value="WD40_rpt"/>
</dbReference>
<feature type="repeat" description="WD" evidence="3">
    <location>
        <begin position="2502"/>
        <end position="2543"/>
    </location>
</feature>
<feature type="repeat" description="WD" evidence="3">
    <location>
        <begin position="2798"/>
        <end position="2839"/>
    </location>
</feature>
<dbReference type="Proteomes" id="UP000692954">
    <property type="component" value="Unassembled WGS sequence"/>
</dbReference>
<dbReference type="PANTHER" id="PTHR44129">
    <property type="entry name" value="WD REPEAT-CONTAINING PROTEIN POP1"/>
    <property type="match status" value="1"/>
</dbReference>
<feature type="repeat" description="WD" evidence="3">
    <location>
        <begin position="2891"/>
        <end position="2923"/>
    </location>
</feature>
<feature type="repeat" description="WD" evidence="3">
    <location>
        <begin position="2924"/>
        <end position="2965"/>
    </location>
</feature>
<feature type="repeat" description="WD" evidence="3">
    <location>
        <begin position="2628"/>
        <end position="2663"/>
    </location>
</feature>
<dbReference type="PROSITE" id="PS00678">
    <property type="entry name" value="WD_REPEATS_1"/>
    <property type="match status" value="13"/>
</dbReference>
<feature type="region of interest" description="Disordered" evidence="5">
    <location>
        <begin position="990"/>
        <end position="1015"/>
    </location>
</feature>
<feature type="coiled-coil region" evidence="4">
    <location>
        <begin position="526"/>
        <end position="571"/>
    </location>
</feature>
<name>A0A8S1PB87_9CILI</name>
<feature type="repeat" description="WD" evidence="3">
    <location>
        <begin position="2714"/>
        <end position="2755"/>
    </location>
</feature>
<feature type="coiled-coil region" evidence="4">
    <location>
        <begin position="1294"/>
        <end position="1393"/>
    </location>
</feature>
<evidence type="ECO:0000313" key="7">
    <source>
        <dbReference type="EMBL" id="CAD8099983.1"/>
    </source>
</evidence>
<evidence type="ECO:0000256" key="4">
    <source>
        <dbReference type="SAM" id="Coils"/>
    </source>
</evidence>